<dbReference type="SUPFAM" id="SSF88713">
    <property type="entry name" value="Glycoside hydrolase/deacetylase"/>
    <property type="match status" value="1"/>
</dbReference>
<evidence type="ECO:0000313" key="7">
    <source>
        <dbReference type="Proteomes" id="UP000321523"/>
    </source>
</evidence>
<dbReference type="Proteomes" id="UP000321523">
    <property type="component" value="Unassembled WGS sequence"/>
</dbReference>
<dbReference type="OrthoDB" id="9787041at2"/>
<evidence type="ECO:0000256" key="3">
    <source>
        <dbReference type="ARBA" id="ARBA00020071"/>
    </source>
</evidence>
<keyword evidence="7" id="KW-1185">Reference proteome</keyword>
<comment type="function">
    <text evidence="1">Is involved in generating a small heat-stable compound (Nod), an acylated oligomer of N-acetylglucosamine, that stimulates mitosis in various plant protoplasts.</text>
</comment>
<evidence type="ECO:0000256" key="2">
    <source>
        <dbReference type="ARBA" id="ARBA00010973"/>
    </source>
</evidence>
<evidence type="ECO:0000256" key="4">
    <source>
        <dbReference type="ARBA" id="ARBA00032976"/>
    </source>
</evidence>
<dbReference type="InterPro" id="IPR002509">
    <property type="entry name" value="NODB_dom"/>
</dbReference>
<sequence length="312" mass="35254">MTAPRDFAGYRGGEPDIRWPGDARLALSLVVNVEEGAELSIGMGDERNEAIYEAVEAVEGARDLCMESHFEYGTRAGWPRIRQSLRERGIRATLNANGRALEQSPWLAEEAVVDGHEVASHGWRWERHVHMDEPTERRAIQRSVEAITKAAGVAPVGWHTRSATSVRTRGLLVEHGGFLYDSNAYNDDLPYMETVDGHPHVVLPYAFDTNDMRFFNRGGFTFGDDFARYCIDAFDRLYTEGERHPRMMSVGLHLRIIGRPARIGGLERFLDHALKHPGVWFARRDEIAHRWRAGLGLPEWQPRPTPAGFSPS</sequence>
<accession>A0A512DTW9</accession>
<dbReference type="GO" id="GO:0005975">
    <property type="term" value="P:carbohydrate metabolic process"/>
    <property type="evidence" value="ECO:0007669"/>
    <property type="project" value="InterPro"/>
</dbReference>
<evidence type="ECO:0000259" key="5">
    <source>
        <dbReference type="PROSITE" id="PS51677"/>
    </source>
</evidence>
<dbReference type="EMBL" id="BJYZ01000018">
    <property type="protein sequence ID" value="GEO39887.1"/>
    <property type="molecule type" value="Genomic_DNA"/>
</dbReference>
<dbReference type="PANTHER" id="PTHR43123">
    <property type="entry name" value="POLYSACCHARIDE DEACETYLASE-RELATED"/>
    <property type="match status" value="1"/>
</dbReference>
<evidence type="ECO:0000256" key="1">
    <source>
        <dbReference type="ARBA" id="ARBA00003236"/>
    </source>
</evidence>
<dbReference type="RefSeq" id="WP_044434445.1">
    <property type="nucleotide sequence ID" value="NZ_BJYZ01000018.1"/>
</dbReference>
<name>A0A512DTW9_9PROT</name>
<organism evidence="6 7">
    <name type="scientific">Skermanella aerolata</name>
    <dbReference type="NCBI Taxonomy" id="393310"/>
    <lineage>
        <taxon>Bacteria</taxon>
        <taxon>Pseudomonadati</taxon>
        <taxon>Pseudomonadota</taxon>
        <taxon>Alphaproteobacteria</taxon>
        <taxon>Rhodospirillales</taxon>
        <taxon>Azospirillaceae</taxon>
        <taxon>Skermanella</taxon>
    </lineage>
</organism>
<dbReference type="PANTHER" id="PTHR43123:SF1">
    <property type="entry name" value="POLYSACCHARIDE DEACETYLASE-RELATED"/>
    <property type="match status" value="1"/>
</dbReference>
<dbReference type="AlphaFoldDB" id="A0A512DTW9"/>
<dbReference type="InterPro" id="IPR011330">
    <property type="entry name" value="Glyco_hydro/deAcase_b/a-brl"/>
</dbReference>
<dbReference type="PROSITE" id="PS51677">
    <property type="entry name" value="NODB"/>
    <property type="match status" value="1"/>
</dbReference>
<dbReference type="Pfam" id="PF01522">
    <property type="entry name" value="Polysacc_deac_1"/>
    <property type="match status" value="1"/>
</dbReference>
<gene>
    <name evidence="6" type="ORF">SAE02_40350</name>
</gene>
<dbReference type="Gene3D" id="3.20.20.370">
    <property type="entry name" value="Glycoside hydrolase/deacetylase"/>
    <property type="match status" value="1"/>
</dbReference>
<protein>
    <recommendedName>
        <fullName evidence="3">Chitooligosaccharide deacetylase</fullName>
    </recommendedName>
    <alternativeName>
        <fullName evidence="4">Nodulation protein B</fullName>
    </alternativeName>
</protein>
<evidence type="ECO:0000313" key="6">
    <source>
        <dbReference type="EMBL" id="GEO39887.1"/>
    </source>
</evidence>
<proteinExistence type="inferred from homology"/>
<comment type="caution">
    <text evidence="6">The sequence shown here is derived from an EMBL/GenBank/DDBJ whole genome shotgun (WGS) entry which is preliminary data.</text>
</comment>
<comment type="similarity">
    <text evidence="2">Belongs to the polysaccharide deacetylase family.</text>
</comment>
<reference evidence="6 7" key="1">
    <citation type="submission" date="2019-07" db="EMBL/GenBank/DDBJ databases">
        <title>Whole genome shotgun sequence of Skermanella aerolata NBRC 106429.</title>
        <authorList>
            <person name="Hosoyama A."/>
            <person name="Uohara A."/>
            <person name="Ohji S."/>
            <person name="Ichikawa N."/>
        </authorList>
    </citation>
    <scope>NUCLEOTIDE SEQUENCE [LARGE SCALE GENOMIC DNA]</scope>
    <source>
        <strain evidence="6 7">NBRC 106429</strain>
    </source>
</reference>
<dbReference type="GO" id="GO:0016810">
    <property type="term" value="F:hydrolase activity, acting on carbon-nitrogen (but not peptide) bonds"/>
    <property type="evidence" value="ECO:0007669"/>
    <property type="project" value="InterPro"/>
</dbReference>
<feature type="domain" description="NodB homology" evidence="5">
    <location>
        <begin position="64"/>
        <end position="282"/>
    </location>
</feature>